<keyword evidence="3" id="KW-1003">Cell membrane</keyword>
<dbReference type="Pfam" id="PF05423">
    <property type="entry name" value="Mycobact_memb"/>
    <property type="match status" value="1"/>
</dbReference>
<feature type="region of interest" description="Disordered" evidence="7">
    <location>
        <begin position="1"/>
        <end position="25"/>
    </location>
</feature>
<dbReference type="HOGENOM" id="CLU_167631_0_0_11"/>
<gene>
    <name evidence="8" type="ORF">SSOG_00623</name>
</gene>
<evidence type="ECO:0000313" key="9">
    <source>
        <dbReference type="Proteomes" id="UP000003963"/>
    </source>
</evidence>
<protein>
    <submittedName>
        <fullName evidence="8">Uncharacterized protein</fullName>
    </submittedName>
</protein>
<accession>D9WCG4</accession>
<evidence type="ECO:0000256" key="4">
    <source>
        <dbReference type="ARBA" id="ARBA00022692"/>
    </source>
</evidence>
<dbReference type="InterPro" id="IPR038468">
    <property type="entry name" value="MmpS_C"/>
</dbReference>
<evidence type="ECO:0000256" key="1">
    <source>
        <dbReference type="ARBA" id="ARBA00004236"/>
    </source>
</evidence>
<dbReference type="GO" id="GO:0005886">
    <property type="term" value="C:plasma membrane"/>
    <property type="evidence" value="ECO:0007669"/>
    <property type="project" value="UniProtKB-SubCell"/>
</dbReference>
<organism evidence="8 9">
    <name type="scientific">Streptomyces himastatinicus ATCC 53653</name>
    <dbReference type="NCBI Taxonomy" id="457427"/>
    <lineage>
        <taxon>Bacteria</taxon>
        <taxon>Bacillati</taxon>
        <taxon>Actinomycetota</taxon>
        <taxon>Actinomycetes</taxon>
        <taxon>Kitasatosporales</taxon>
        <taxon>Streptomycetaceae</taxon>
        <taxon>Streptomyces</taxon>
        <taxon>Streptomyces violaceusniger group</taxon>
    </lineage>
</organism>
<comment type="similarity">
    <text evidence="2">Belongs to the MmpS family.</text>
</comment>
<sequence>MTVTKTVTAKPKPEPKATESDEAPAGTAVFKVWGSAPAGADITYGSDSDNLDGSGLPMTKTLKVQDGALYYHISAQLQGGGDIRCSVTIDGQTKTGHARGSYNICSAQLNGDFSGGWD</sequence>
<evidence type="ECO:0000256" key="6">
    <source>
        <dbReference type="ARBA" id="ARBA00023136"/>
    </source>
</evidence>
<evidence type="ECO:0000256" key="5">
    <source>
        <dbReference type="ARBA" id="ARBA00022989"/>
    </source>
</evidence>
<dbReference type="Proteomes" id="UP000003963">
    <property type="component" value="Unassembled WGS sequence"/>
</dbReference>
<keyword evidence="9" id="KW-1185">Reference proteome</keyword>
<dbReference type="EMBL" id="GG657754">
    <property type="protein sequence ID" value="EFL20911.1"/>
    <property type="molecule type" value="Genomic_DNA"/>
</dbReference>
<feature type="compositionally biased region" description="Low complexity" evidence="7">
    <location>
        <begin position="1"/>
        <end position="10"/>
    </location>
</feature>
<dbReference type="AlphaFoldDB" id="D9WCG4"/>
<comment type="subcellular location">
    <subcellularLocation>
        <location evidence="1">Cell membrane</location>
    </subcellularLocation>
</comment>
<keyword evidence="5" id="KW-1133">Transmembrane helix</keyword>
<keyword evidence="4" id="KW-0812">Transmembrane</keyword>
<evidence type="ECO:0000313" key="8">
    <source>
        <dbReference type="EMBL" id="EFL20911.1"/>
    </source>
</evidence>
<dbReference type="InterPro" id="IPR008693">
    <property type="entry name" value="MmpS"/>
</dbReference>
<keyword evidence="6" id="KW-0472">Membrane</keyword>
<evidence type="ECO:0000256" key="3">
    <source>
        <dbReference type="ARBA" id="ARBA00022475"/>
    </source>
</evidence>
<reference evidence="8 9" key="1">
    <citation type="submission" date="2009-02" db="EMBL/GenBank/DDBJ databases">
        <title>Annotation of Streptomyces hygroscopicus strain ATCC 53653.</title>
        <authorList>
            <consortium name="The Broad Institute Genome Sequencing Platform"/>
            <consortium name="Broad Institute Microbial Sequencing Center"/>
            <person name="Fischbach M."/>
            <person name="Godfrey P."/>
            <person name="Ward D."/>
            <person name="Young S."/>
            <person name="Zeng Q."/>
            <person name="Koehrsen M."/>
            <person name="Alvarado L."/>
            <person name="Berlin A.M."/>
            <person name="Bochicchio J."/>
            <person name="Borenstein D."/>
            <person name="Chapman S.B."/>
            <person name="Chen Z."/>
            <person name="Engels R."/>
            <person name="Freedman E."/>
            <person name="Gellesch M."/>
            <person name="Goldberg J."/>
            <person name="Griggs A."/>
            <person name="Gujja S."/>
            <person name="Heilman E.R."/>
            <person name="Heiman D.I."/>
            <person name="Hepburn T.A."/>
            <person name="Howarth C."/>
            <person name="Jen D."/>
            <person name="Larson L."/>
            <person name="Lewis B."/>
            <person name="Mehta T."/>
            <person name="Park D."/>
            <person name="Pearson M."/>
            <person name="Richards J."/>
            <person name="Roberts A."/>
            <person name="Saif S."/>
            <person name="Shea T.D."/>
            <person name="Shenoy N."/>
            <person name="Sisk P."/>
            <person name="Stolte C."/>
            <person name="Sykes S.N."/>
            <person name="Thomson T."/>
            <person name="Walk T."/>
            <person name="White J."/>
            <person name="Yandava C."/>
            <person name="Straight P."/>
            <person name="Clardy J."/>
            <person name="Hung D."/>
            <person name="Kolter R."/>
            <person name="Mekalanos J."/>
            <person name="Walker S."/>
            <person name="Walsh C.T."/>
            <person name="Wieland-Brown L.C."/>
            <person name="Haas B."/>
            <person name="Nusbaum C."/>
            <person name="Birren B."/>
        </authorList>
    </citation>
    <scope>NUCLEOTIDE SEQUENCE [LARGE SCALE GENOMIC DNA]</scope>
    <source>
        <strain evidence="8 9">ATCC 53653</strain>
    </source>
</reference>
<name>D9WCG4_9ACTN</name>
<dbReference type="Gene3D" id="2.60.40.2880">
    <property type="entry name" value="MmpS1-5, C-terminal soluble domain"/>
    <property type="match status" value="1"/>
</dbReference>
<proteinExistence type="inferred from homology"/>
<evidence type="ECO:0000256" key="2">
    <source>
        <dbReference type="ARBA" id="ARBA00007531"/>
    </source>
</evidence>
<evidence type="ECO:0000256" key="7">
    <source>
        <dbReference type="SAM" id="MobiDB-lite"/>
    </source>
</evidence>